<evidence type="ECO:0000313" key="3">
    <source>
        <dbReference type="Proteomes" id="UP001454036"/>
    </source>
</evidence>
<dbReference type="PROSITE" id="PS50181">
    <property type="entry name" value="FBOX"/>
    <property type="match status" value="1"/>
</dbReference>
<evidence type="ECO:0000259" key="1">
    <source>
        <dbReference type="PROSITE" id="PS50181"/>
    </source>
</evidence>
<dbReference type="AlphaFoldDB" id="A0AAV3R1E4"/>
<dbReference type="InterPro" id="IPR011043">
    <property type="entry name" value="Gal_Oxase/kelch_b-propeller"/>
</dbReference>
<comment type="caution">
    <text evidence="2">The sequence shown here is derived from an EMBL/GenBank/DDBJ whole genome shotgun (WGS) entry which is preliminary data.</text>
</comment>
<dbReference type="SUPFAM" id="SSF50965">
    <property type="entry name" value="Galactose oxidase, central domain"/>
    <property type="match status" value="1"/>
</dbReference>
<dbReference type="InterPro" id="IPR036047">
    <property type="entry name" value="F-box-like_dom_sf"/>
</dbReference>
<reference evidence="2 3" key="1">
    <citation type="submission" date="2024-01" db="EMBL/GenBank/DDBJ databases">
        <title>The complete chloroplast genome sequence of Lithospermum erythrorhizon: insights into the phylogenetic relationship among Boraginaceae species and the maternal lineages of purple gromwells.</title>
        <authorList>
            <person name="Okada T."/>
            <person name="Watanabe K."/>
        </authorList>
    </citation>
    <scope>NUCLEOTIDE SEQUENCE [LARGE SCALE GENOMIC DNA]</scope>
</reference>
<proteinExistence type="predicted"/>
<dbReference type="InterPro" id="IPR055290">
    <property type="entry name" value="At3g26010-like"/>
</dbReference>
<feature type="domain" description="F-box" evidence="1">
    <location>
        <begin position="6"/>
        <end position="55"/>
    </location>
</feature>
<name>A0AAV3R1E4_LITER</name>
<dbReference type="SMART" id="SM00256">
    <property type="entry name" value="FBOX"/>
    <property type="match status" value="1"/>
</dbReference>
<dbReference type="Pfam" id="PF00646">
    <property type="entry name" value="F-box"/>
    <property type="match status" value="1"/>
</dbReference>
<protein>
    <recommendedName>
        <fullName evidence="1">F-box domain-containing protein</fullName>
    </recommendedName>
</protein>
<dbReference type="PANTHER" id="PTHR35546">
    <property type="entry name" value="F-BOX PROTEIN INTERACTION DOMAIN PROTEIN-RELATED"/>
    <property type="match status" value="1"/>
</dbReference>
<gene>
    <name evidence="2" type="ORF">LIER_24185</name>
</gene>
<sequence>MDVCKQYNVLSVPEEIVADVLNRLPPRAVGRFNCVSKQWHKYISSELRSIRWKSSPSTVGLFSYQPYNSFRTKQVVRYVSELPTDFDICDFIESISCSMAERVETALVSPNTKKRAITDGSVVRIIASSKGVLLAVLCTSSYSWTSCIYVYNPCTRQLVLIPFPLIFNPNNDAIGFTCFDSSDQLHYMIVCYTCTPYYTETKAIIQTFSSQTGKWLNVYLPQLDVPQYETLRVDNQRGVAVVIHNERGGGGEGRRVFYWFEDYTRTRIFAIDVVEGSYWFIEGPPTLTPDEQEYGGRFLGVSGDDDGHLYMTSIEGNELSLWCLKGGGSNEDWVLKYTDVDFVKLAIEKRCMNNRINDTARYTKLASCFSVIGIHPASPNVVYVQMYYYIFSFDFQSREVRELDVLPHDDFKPFLHQSYQWPRLFPPLPTSPY</sequence>
<keyword evidence="3" id="KW-1185">Reference proteome</keyword>
<dbReference type="PANTHER" id="PTHR35546:SF101">
    <property type="entry name" value="F-BOX DOMAIN-CONTAINING PROTEIN"/>
    <property type="match status" value="1"/>
</dbReference>
<evidence type="ECO:0000313" key="2">
    <source>
        <dbReference type="EMBL" id="GAA0169778.1"/>
    </source>
</evidence>
<organism evidence="2 3">
    <name type="scientific">Lithospermum erythrorhizon</name>
    <name type="common">Purple gromwell</name>
    <name type="synonym">Lithospermum officinale var. erythrorhizon</name>
    <dbReference type="NCBI Taxonomy" id="34254"/>
    <lineage>
        <taxon>Eukaryota</taxon>
        <taxon>Viridiplantae</taxon>
        <taxon>Streptophyta</taxon>
        <taxon>Embryophyta</taxon>
        <taxon>Tracheophyta</taxon>
        <taxon>Spermatophyta</taxon>
        <taxon>Magnoliopsida</taxon>
        <taxon>eudicotyledons</taxon>
        <taxon>Gunneridae</taxon>
        <taxon>Pentapetalae</taxon>
        <taxon>asterids</taxon>
        <taxon>lamiids</taxon>
        <taxon>Boraginales</taxon>
        <taxon>Boraginaceae</taxon>
        <taxon>Boraginoideae</taxon>
        <taxon>Lithospermeae</taxon>
        <taxon>Lithospermum</taxon>
    </lineage>
</organism>
<dbReference type="EMBL" id="BAABME010006970">
    <property type="protein sequence ID" value="GAA0169778.1"/>
    <property type="molecule type" value="Genomic_DNA"/>
</dbReference>
<dbReference type="Proteomes" id="UP001454036">
    <property type="component" value="Unassembled WGS sequence"/>
</dbReference>
<dbReference type="InterPro" id="IPR001810">
    <property type="entry name" value="F-box_dom"/>
</dbReference>
<dbReference type="SUPFAM" id="SSF81383">
    <property type="entry name" value="F-box domain"/>
    <property type="match status" value="1"/>
</dbReference>
<accession>A0AAV3R1E4</accession>